<evidence type="ECO:0000259" key="9">
    <source>
        <dbReference type="PROSITE" id="PS52029"/>
    </source>
</evidence>
<dbReference type="InterPro" id="IPR005490">
    <property type="entry name" value="LD_TPept_cat_dom"/>
</dbReference>
<dbReference type="GO" id="GO:0018104">
    <property type="term" value="P:peptidoglycan-protein cross-linking"/>
    <property type="evidence" value="ECO:0007669"/>
    <property type="project" value="TreeGrafter"/>
</dbReference>
<dbReference type="PANTHER" id="PTHR30582:SF2">
    <property type="entry name" value="L,D-TRANSPEPTIDASE YCIB-RELATED"/>
    <property type="match status" value="1"/>
</dbReference>
<evidence type="ECO:0000256" key="2">
    <source>
        <dbReference type="ARBA" id="ARBA00005992"/>
    </source>
</evidence>
<dbReference type="InterPro" id="IPR038063">
    <property type="entry name" value="Transpep_catalytic_dom"/>
</dbReference>
<proteinExistence type="inferred from homology"/>
<dbReference type="GO" id="GO:0005576">
    <property type="term" value="C:extracellular region"/>
    <property type="evidence" value="ECO:0007669"/>
    <property type="project" value="TreeGrafter"/>
</dbReference>
<dbReference type="AlphaFoldDB" id="A0A6N7Q220"/>
<evidence type="ECO:0000256" key="4">
    <source>
        <dbReference type="ARBA" id="ARBA00022960"/>
    </source>
</evidence>
<protein>
    <submittedName>
        <fullName evidence="10">L,D-transpeptidase family protein</fullName>
    </submittedName>
</protein>
<gene>
    <name evidence="10" type="ORF">GF068_33745</name>
</gene>
<evidence type="ECO:0000313" key="11">
    <source>
        <dbReference type="Proteomes" id="UP000440224"/>
    </source>
</evidence>
<keyword evidence="3" id="KW-0808">Transferase</keyword>
<keyword evidence="5 7" id="KW-0573">Peptidoglycan synthesis</keyword>
<dbReference type="Proteomes" id="UP000440224">
    <property type="component" value="Unassembled WGS sequence"/>
</dbReference>
<dbReference type="Gene3D" id="2.40.440.10">
    <property type="entry name" value="L,D-transpeptidase catalytic domain-like"/>
    <property type="match status" value="1"/>
</dbReference>
<keyword evidence="11" id="KW-1185">Reference proteome</keyword>
<dbReference type="UniPathway" id="UPA00219"/>
<dbReference type="PROSITE" id="PS52029">
    <property type="entry name" value="LD_TPASE"/>
    <property type="match status" value="1"/>
</dbReference>
<comment type="caution">
    <text evidence="10">The sequence shown here is derived from an EMBL/GenBank/DDBJ whole genome shotgun (WGS) entry which is preliminary data.</text>
</comment>
<dbReference type="CDD" id="cd16913">
    <property type="entry name" value="YkuD_like"/>
    <property type="match status" value="1"/>
</dbReference>
<dbReference type="GO" id="GO:0016740">
    <property type="term" value="F:transferase activity"/>
    <property type="evidence" value="ECO:0007669"/>
    <property type="project" value="UniProtKB-KW"/>
</dbReference>
<reference evidence="10 11" key="1">
    <citation type="submission" date="2019-10" db="EMBL/GenBank/DDBJ databases">
        <title>A soil myxobacterium in the family Polyangiaceae.</title>
        <authorList>
            <person name="Li Y."/>
            <person name="Wang J."/>
        </authorList>
    </citation>
    <scope>NUCLEOTIDE SEQUENCE [LARGE SCALE GENOMIC DNA]</scope>
    <source>
        <strain evidence="10 11">DSM 14734</strain>
    </source>
</reference>
<evidence type="ECO:0000256" key="5">
    <source>
        <dbReference type="ARBA" id="ARBA00022984"/>
    </source>
</evidence>
<feature type="domain" description="L,D-TPase catalytic" evidence="9">
    <location>
        <begin position="303"/>
        <end position="443"/>
    </location>
</feature>
<dbReference type="EMBL" id="WJIE01000013">
    <property type="protein sequence ID" value="MRG96850.1"/>
    <property type="molecule type" value="Genomic_DNA"/>
</dbReference>
<evidence type="ECO:0000256" key="7">
    <source>
        <dbReference type="PROSITE-ProRule" id="PRU01373"/>
    </source>
</evidence>
<dbReference type="PANTHER" id="PTHR30582">
    <property type="entry name" value="L,D-TRANSPEPTIDASE"/>
    <property type="match status" value="1"/>
</dbReference>
<keyword evidence="4 7" id="KW-0133">Cell shape</keyword>
<evidence type="ECO:0000256" key="6">
    <source>
        <dbReference type="ARBA" id="ARBA00023316"/>
    </source>
</evidence>
<evidence type="ECO:0000313" key="10">
    <source>
        <dbReference type="EMBL" id="MRG96850.1"/>
    </source>
</evidence>
<sequence>MWVVKVAGSRGQTLRAATRHAPPLLSFTLAALLVTSHARASNGPPWVAAETEPLPEGIVSARIRKADQPILAAPWEGAPRRGSAALDVHLPIFAARRGPGCKGRFLSVGPIAWVCEDAVELAETPFVDVAYRAIRETPDGLPFRYYFVGPDGSFAYKKLHAVDVGAPDMQLEPGFAVAIVEERVVEGARYGRSHNDLWIPMRDLGPARPLAFRGEEIKDAPGDVLPFAWIIVDKAKVFSSPSALGKVTSSHARFERVPFVEEKNAGGARFSRIGEDRWVRSADLRHPTIAPPPPEVDVEAGERWIDVELASQTLVAYEGKRPVFATLVSTGKGREGSSTATPRGTSRIWAKLFTSNMDNLEDEGARRYYRMEDVPWVQFFSKGVGLHGAFWHRSFGHVRSHGCVNLAPLDAQRLFFWTTPRVPAGWTAALPSTHDVGTVVRIR</sequence>
<organism evidence="10 11">
    <name type="scientific">Polyangium spumosum</name>
    <dbReference type="NCBI Taxonomy" id="889282"/>
    <lineage>
        <taxon>Bacteria</taxon>
        <taxon>Pseudomonadati</taxon>
        <taxon>Myxococcota</taxon>
        <taxon>Polyangia</taxon>
        <taxon>Polyangiales</taxon>
        <taxon>Polyangiaceae</taxon>
        <taxon>Polyangium</taxon>
    </lineage>
</organism>
<comment type="similarity">
    <text evidence="2">Belongs to the YkuD family.</text>
</comment>
<comment type="pathway">
    <text evidence="1 7">Cell wall biogenesis; peptidoglycan biosynthesis.</text>
</comment>
<dbReference type="RefSeq" id="WP_153823639.1">
    <property type="nucleotide sequence ID" value="NZ_WJIE01000013.1"/>
</dbReference>
<dbReference type="GO" id="GO:0071555">
    <property type="term" value="P:cell wall organization"/>
    <property type="evidence" value="ECO:0007669"/>
    <property type="project" value="UniProtKB-UniRule"/>
</dbReference>
<feature type="active site" description="Nucleophile" evidence="7">
    <location>
        <position position="403"/>
    </location>
</feature>
<dbReference type="InterPro" id="IPR050979">
    <property type="entry name" value="LD-transpeptidase"/>
</dbReference>
<name>A0A6N7Q220_9BACT</name>
<keyword evidence="8" id="KW-0732">Signal</keyword>
<dbReference type="GO" id="GO:0071972">
    <property type="term" value="F:peptidoglycan L,D-transpeptidase activity"/>
    <property type="evidence" value="ECO:0007669"/>
    <property type="project" value="TreeGrafter"/>
</dbReference>
<dbReference type="Pfam" id="PF03734">
    <property type="entry name" value="YkuD"/>
    <property type="match status" value="1"/>
</dbReference>
<feature type="chain" id="PRO_5027116628" evidence="8">
    <location>
        <begin position="41"/>
        <end position="443"/>
    </location>
</feature>
<evidence type="ECO:0000256" key="8">
    <source>
        <dbReference type="SAM" id="SignalP"/>
    </source>
</evidence>
<dbReference type="GO" id="GO:0008360">
    <property type="term" value="P:regulation of cell shape"/>
    <property type="evidence" value="ECO:0007669"/>
    <property type="project" value="UniProtKB-UniRule"/>
</dbReference>
<keyword evidence="6 7" id="KW-0961">Cell wall biogenesis/degradation</keyword>
<evidence type="ECO:0000256" key="1">
    <source>
        <dbReference type="ARBA" id="ARBA00004752"/>
    </source>
</evidence>
<feature type="signal peptide" evidence="8">
    <location>
        <begin position="1"/>
        <end position="40"/>
    </location>
</feature>
<evidence type="ECO:0000256" key="3">
    <source>
        <dbReference type="ARBA" id="ARBA00022679"/>
    </source>
</evidence>
<feature type="active site" description="Proton donor/acceptor" evidence="7">
    <location>
        <position position="387"/>
    </location>
</feature>
<dbReference type="SUPFAM" id="SSF141523">
    <property type="entry name" value="L,D-transpeptidase catalytic domain-like"/>
    <property type="match status" value="1"/>
</dbReference>
<accession>A0A6N7Q220</accession>
<dbReference type="OrthoDB" id="463216at2"/>